<dbReference type="Proteomes" id="UP000887566">
    <property type="component" value="Unplaced"/>
</dbReference>
<keyword evidence="4" id="KW-1185">Reference proteome</keyword>
<name>A0A914WZR2_9BILA</name>
<proteinExistence type="predicted"/>
<dbReference type="GO" id="GO:0005929">
    <property type="term" value="C:cilium"/>
    <property type="evidence" value="ECO:0007669"/>
    <property type="project" value="TreeGrafter"/>
</dbReference>
<dbReference type="PANTHER" id="PTHR13371:SF0">
    <property type="entry name" value="CENTROSOMAL PROTEIN OF 104 KDA"/>
    <property type="match status" value="1"/>
</dbReference>
<dbReference type="InterPro" id="IPR048739">
    <property type="entry name" value="CEP104_N"/>
</dbReference>
<organism evidence="4 5">
    <name type="scientific">Plectus sambesii</name>
    <dbReference type="NCBI Taxonomy" id="2011161"/>
    <lineage>
        <taxon>Eukaryota</taxon>
        <taxon>Metazoa</taxon>
        <taxon>Ecdysozoa</taxon>
        <taxon>Nematoda</taxon>
        <taxon>Chromadorea</taxon>
        <taxon>Plectida</taxon>
        <taxon>Plectina</taxon>
        <taxon>Plectoidea</taxon>
        <taxon>Plectidae</taxon>
        <taxon>Plectus</taxon>
    </lineage>
</organism>
<dbReference type="WBParaSite" id="PSAMB.scaffold5892size10648.g27466.t1">
    <property type="protein sequence ID" value="PSAMB.scaffold5892size10648.g27466.t1"/>
    <property type="gene ID" value="PSAMB.scaffold5892size10648.g27466"/>
</dbReference>
<reference evidence="5" key="1">
    <citation type="submission" date="2022-11" db="UniProtKB">
        <authorList>
            <consortium name="WormBaseParasite"/>
        </authorList>
    </citation>
    <scope>IDENTIFICATION</scope>
</reference>
<feature type="coiled-coil region" evidence="1">
    <location>
        <begin position="293"/>
        <end position="320"/>
    </location>
</feature>
<evidence type="ECO:0000313" key="5">
    <source>
        <dbReference type="WBParaSite" id="PSAMB.scaffold5892size10648.g27466.t1"/>
    </source>
</evidence>
<protein>
    <recommendedName>
        <fullName evidence="3">Centrosomal protein CEP104 N-terminal domain-containing protein</fullName>
    </recommendedName>
</protein>
<keyword evidence="1" id="KW-0175">Coiled coil</keyword>
<dbReference type="InterPro" id="IPR052607">
    <property type="entry name" value="CEP104-like"/>
</dbReference>
<evidence type="ECO:0000313" key="4">
    <source>
        <dbReference type="Proteomes" id="UP000887566"/>
    </source>
</evidence>
<feature type="domain" description="Centrosomal protein CEP104 N-terminal" evidence="3">
    <location>
        <begin position="44"/>
        <end position="110"/>
    </location>
</feature>
<feature type="compositionally biased region" description="Basic residues" evidence="2">
    <location>
        <begin position="193"/>
        <end position="206"/>
    </location>
</feature>
<evidence type="ECO:0000256" key="1">
    <source>
        <dbReference type="SAM" id="Coils"/>
    </source>
</evidence>
<dbReference type="PANTHER" id="PTHR13371">
    <property type="entry name" value="GLYCINE-, GLUTAMATE-, THIENYLCYCLOHEXYLPIPERIDINE-BINDING PROTEIN"/>
    <property type="match status" value="1"/>
</dbReference>
<feature type="compositionally biased region" description="Low complexity" evidence="2">
    <location>
        <begin position="207"/>
        <end position="218"/>
    </location>
</feature>
<feature type="region of interest" description="Disordered" evidence="2">
    <location>
        <begin position="238"/>
        <end position="257"/>
    </location>
</feature>
<dbReference type="AlphaFoldDB" id="A0A914WZR2"/>
<evidence type="ECO:0000259" key="3">
    <source>
        <dbReference type="Pfam" id="PF21038"/>
    </source>
</evidence>
<sequence>MQNLFCNFAIFQKLRLSTIDRVGVGATSSATLGTGTPGERHYTKPSATHAIFRELGSVSFNEMRGDGSREVKTLNVDVNALYIRILLDENYTHRENPGDQVGIIAIKVIGYPKRGEIRNENTSYAVAAYDDSSGEEDEITDALIKRVKERVAKLEEFDNARNGSARPASKRADGYRSRPIRSHSSYRPSSTDKRRRSTSSRPRSRRPSSSQRADSARPVTSRTKAKVVRDILDAPWSDEDEKYGSSKNKSKKNQKTPAYFRTKLGEFNNIMRILEVKKSESIMNENYLATEQITELLERMKTSEEEMVDWLEKRKEAIDDKDFKLAHECKSEFEKTRDNALSWKEIDKHVTSEERKQLRYNTLEDGKQASK</sequence>
<evidence type="ECO:0000256" key="2">
    <source>
        <dbReference type="SAM" id="MobiDB-lite"/>
    </source>
</evidence>
<dbReference type="Pfam" id="PF21038">
    <property type="entry name" value="CEP104_N"/>
    <property type="match status" value="1"/>
</dbReference>
<feature type="region of interest" description="Disordered" evidence="2">
    <location>
        <begin position="158"/>
        <end position="231"/>
    </location>
</feature>
<accession>A0A914WZR2</accession>